<keyword evidence="2" id="KW-0963">Cytoplasm</keyword>
<dbReference type="EMBL" id="BAFK01000004">
    <property type="protein sequence ID" value="GAB57979.1"/>
    <property type="molecule type" value="Genomic_DNA"/>
</dbReference>
<dbReference type="Pfam" id="PF01814">
    <property type="entry name" value="Hemerythrin"/>
    <property type="match status" value="1"/>
</dbReference>
<evidence type="ECO:0000256" key="4">
    <source>
        <dbReference type="ARBA" id="ARBA00023004"/>
    </source>
</evidence>
<evidence type="ECO:0000313" key="6">
    <source>
        <dbReference type="EMBL" id="GAB57979.1"/>
    </source>
</evidence>
<name>I1DVA1_9GAMM</name>
<comment type="subcellular location">
    <subcellularLocation>
        <location evidence="1">Cytoplasm</location>
    </subcellularLocation>
</comment>
<dbReference type="InterPro" id="IPR019903">
    <property type="entry name" value="RIC_family"/>
</dbReference>
<dbReference type="GO" id="GO:0005737">
    <property type="term" value="C:cytoplasm"/>
    <property type="evidence" value="ECO:0007669"/>
    <property type="project" value="UniProtKB-SubCell"/>
</dbReference>
<dbReference type="InterPro" id="IPR012312">
    <property type="entry name" value="Hemerythrin-like"/>
</dbReference>
<reference evidence="6 7" key="1">
    <citation type="journal article" date="2012" name="J. Bacteriol.">
        <title>Genome Sequence of the Protease-Producing Bacterium Rheinheimera nanhaiensis E407-8T, Isolated from Deep-Sea Sediment of the South China Sea.</title>
        <authorList>
            <person name="Zhang X.-Y."/>
            <person name="Zhang Y.-J."/>
            <person name="Qin Q.-L."/>
            <person name="Xie B.-B."/>
            <person name="Chen X.-L."/>
            <person name="Zhou B.-C."/>
            <person name="Zhang Y.-Z."/>
        </authorList>
    </citation>
    <scope>NUCLEOTIDE SEQUENCE [LARGE SCALE GENOMIC DNA]</scope>
    <source>
        <strain evidence="6 7">E407-8</strain>
    </source>
</reference>
<dbReference type="Proteomes" id="UP000004374">
    <property type="component" value="Unassembled WGS sequence"/>
</dbReference>
<dbReference type="GO" id="GO:0046872">
    <property type="term" value="F:metal ion binding"/>
    <property type="evidence" value="ECO:0007669"/>
    <property type="project" value="UniProtKB-KW"/>
</dbReference>
<keyword evidence="3" id="KW-0479">Metal-binding</keyword>
<feature type="domain" description="Hemerythrin-like" evidence="5">
    <location>
        <begin position="78"/>
        <end position="212"/>
    </location>
</feature>
<dbReference type="PANTHER" id="PTHR36438">
    <property type="entry name" value="IRON-SULFUR CLUSTER REPAIR PROTEIN YTFE"/>
    <property type="match status" value="1"/>
</dbReference>
<protein>
    <submittedName>
        <fullName evidence="6">Regulator of cell morphogenesis and NO signaling</fullName>
    </submittedName>
</protein>
<organism evidence="6 7">
    <name type="scientific">Rheinheimera nanhaiensis E407-8</name>
    <dbReference type="NCBI Taxonomy" id="562729"/>
    <lineage>
        <taxon>Bacteria</taxon>
        <taxon>Pseudomonadati</taxon>
        <taxon>Pseudomonadota</taxon>
        <taxon>Gammaproteobacteria</taxon>
        <taxon>Chromatiales</taxon>
        <taxon>Chromatiaceae</taxon>
        <taxon>Rheinheimera</taxon>
    </lineage>
</organism>
<dbReference type="CDD" id="cd12108">
    <property type="entry name" value="Hr-like"/>
    <property type="match status" value="1"/>
</dbReference>
<sequence length="232" mass="26290">MSLLDQSLGEIATSVAGATAVFHQYKLDFCCGGQLSLREALAKRQLPTDEIVKALQTLQQQPTEHIDWRTAPVKQLIEHILTRFHQRHRQQLPELCRLARRVEHVHAMDPQCPTGLADHLGDMYQELESHMMKEEQILFPMLSGGIYPAGPISVMEEEHLQHGDALDKLDQLTNNITLPAEACNTWTALYVGLKELKEDLMQHILLENHILFVQPNTPTKNDDQQICCGSCQ</sequence>
<proteinExistence type="predicted"/>
<dbReference type="NCBIfam" id="TIGR03652">
    <property type="entry name" value="FeS_repair_RIC"/>
    <property type="match status" value="1"/>
</dbReference>
<comment type="caution">
    <text evidence="6">The sequence shown here is derived from an EMBL/GenBank/DDBJ whole genome shotgun (WGS) entry which is preliminary data.</text>
</comment>
<evidence type="ECO:0000256" key="2">
    <source>
        <dbReference type="ARBA" id="ARBA00022490"/>
    </source>
</evidence>
<keyword evidence="4" id="KW-0408">Iron</keyword>
<dbReference type="STRING" id="562729.RNAN_0950"/>
<dbReference type="OrthoDB" id="9797132at2"/>
<evidence type="ECO:0000313" key="7">
    <source>
        <dbReference type="Proteomes" id="UP000004374"/>
    </source>
</evidence>
<dbReference type="RefSeq" id="WP_008219249.1">
    <property type="nucleotide sequence ID" value="NZ_BAFK01000004.1"/>
</dbReference>
<dbReference type="PANTHER" id="PTHR36438:SF1">
    <property type="entry name" value="IRON-SULFUR CLUSTER REPAIR PROTEIN YTFE"/>
    <property type="match status" value="1"/>
</dbReference>
<dbReference type="Pfam" id="PF04405">
    <property type="entry name" value="ScdA_N"/>
    <property type="match status" value="1"/>
</dbReference>
<dbReference type="Gene3D" id="1.20.120.520">
    <property type="entry name" value="nmb1532 protein domain like"/>
    <property type="match status" value="1"/>
</dbReference>
<dbReference type="AlphaFoldDB" id="I1DVA1"/>
<evidence type="ECO:0000259" key="5">
    <source>
        <dbReference type="Pfam" id="PF01814"/>
    </source>
</evidence>
<evidence type="ECO:0000256" key="1">
    <source>
        <dbReference type="ARBA" id="ARBA00004496"/>
    </source>
</evidence>
<accession>I1DVA1</accession>
<evidence type="ECO:0000256" key="3">
    <source>
        <dbReference type="ARBA" id="ARBA00022723"/>
    </source>
</evidence>
<dbReference type="NCBIfam" id="NF008221">
    <property type="entry name" value="PRK10992.1"/>
    <property type="match status" value="1"/>
</dbReference>
<gene>
    <name evidence="6" type="ORF">RNAN_0950</name>
</gene>
<keyword evidence="7" id="KW-1185">Reference proteome</keyword>